<proteinExistence type="predicted"/>
<dbReference type="AlphaFoldDB" id="A0A0W0H304"/>
<protein>
    <submittedName>
        <fullName evidence="1">Uncharacterized protein</fullName>
    </submittedName>
</protein>
<organism evidence="1 2">
    <name type="scientific">Pseudomonas fluorescens ICMP 11288</name>
    <dbReference type="NCBI Taxonomy" id="1198309"/>
    <lineage>
        <taxon>Bacteria</taxon>
        <taxon>Pseudomonadati</taxon>
        <taxon>Pseudomonadota</taxon>
        <taxon>Gammaproteobacteria</taxon>
        <taxon>Pseudomonadales</taxon>
        <taxon>Pseudomonadaceae</taxon>
        <taxon>Pseudomonas</taxon>
    </lineage>
</organism>
<gene>
    <name evidence="1" type="ORF">AO063_26180</name>
</gene>
<name>A0A0W0H304_PSEFL</name>
<reference evidence="1 2" key="1">
    <citation type="submission" date="2015-09" db="EMBL/GenBank/DDBJ databases">
        <title>Genome sequence of ICMP 11288.</title>
        <authorList>
            <person name="Visnovsky S."/>
            <person name="Lu A."/>
            <person name="Panda P."/>
            <person name="Pitman A."/>
        </authorList>
    </citation>
    <scope>NUCLEOTIDE SEQUENCE [LARGE SCALE GENOMIC DNA]</scope>
    <source>
        <strain evidence="1 2">ICMP 11288</strain>
    </source>
</reference>
<accession>A0A0W0H304</accession>
<comment type="caution">
    <text evidence="1">The sequence shown here is derived from an EMBL/GenBank/DDBJ whole genome shotgun (WGS) entry which is preliminary data.</text>
</comment>
<evidence type="ECO:0000313" key="1">
    <source>
        <dbReference type="EMBL" id="KTB55190.1"/>
    </source>
</evidence>
<evidence type="ECO:0000313" key="2">
    <source>
        <dbReference type="Proteomes" id="UP000054197"/>
    </source>
</evidence>
<dbReference type="EMBL" id="LKEF01000085">
    <property type="protein sequence ID" value="KTB55190.1"/>
    <property type="molecule type" value="Genomic_DNA"/>
</dbReference>
<sequence>MLQINSVAVNPDIVIIELAAFDEHKTVASVKTIGRAFLQGTNSDRASDLVSLSENLSKNLGADPCSLSAGDHIQVVKQKLVLMVFDNDETDQVACYFYAPCAAGVKPAKKSFTRTIGVKSSKPFQAFTHGLNSDGYQIFQVVIGSCA</sequence>
<dbReference type="Proteomes" id="UP000054197">
    <property type="component" value="Unassembled WGS sequence"/>
</dbReference>